<evidence type="ECO:0000259" key="3">
    <source>
        <dbReference type="Pfam" id="PF00149"/>
    </source>
</evidence>
<dbReference type="GO" id="GO:0000166">
    <property type="term" value="F:nucleotide binding"/>
    <property type="evidence" value="ECO:0007669"/>
    <property type="project" value="InterPro"/>
</dbReference>
<comment type="similarity">
    <text evidence="1">Belongs to the 5'-nucleotidase family.</text>
</comment>
<feature type="chain" id="PRO_5041235720" description="Calcineurin-like phosphoesterase domain-containing protein" evidence="2">
    <location>
        <begin position="25"/>
        <end position="820"/>
    </location>
</feature>
<evidence type="ECO:0000313" key="4">
    <source>
        <dbReference type="EMBL" id="BDU75521.1"/>
    </source>
</evidence>
<dbReference type="InterPro" id="IPR036907">
    <property type="entry name" value="5'-Nucleotdase_C_sf"/>
</dbReference>
<dbReference type="SUPFAM" id="SSF56300">
    <property type="entry name" value="Metallo-dependent phosphatases"/>
    <property type="match status" value="1"/>
</dbReference>
<proteinExistence type="inferred from homology"/>
<dbReference type="GO" id="GO:0016788">
    <property type="term" value="F:hydrolase activity, acting on ester bonds"/>
    <property type="evidence" value="ECO:0007669"/>
    <property type="project" value="InterPro"/>
</dbReference>
<dbReference type="InterPro" id="IPR004843">
    <property type="entry name" value="Calcineurin-like_PHP"/>
</dbReference>
<gene>
    <name evidence="4" type="ORF">METESE_04790</name>
</gene>
<feature type="signal peptide" evidence="2">
    <location>
        <begin position="1"/>
        <end position="24"/>
    </location>
</feature>
<organism evidence="4 5">
    <name type="scientific">Mesoterricola sediminis</name>
    <dbReference type="NCBI Taxonomy" id="2927980"/>
    <lineage>
        <taxon>Bacteria</taxon>
        <taxon>Pseudomonadati</taxon>
        <taxon>Acidobacteriota</taxon>
        <taxon>Holophagae</taxon>
        <taxon>Holophagales</taxon>
        <taxon>Holophagaceae</taxon>
        <taxon>Mesoterricola</taxon>
    </lineage>
</organism>
<feature type="domain" description="Calcineurin-like phosphoesterase" evidence="3">
    <location>
        <begin position="42"/>
        <end position="279"/>
    </location>
</feature>
<dbReference type="AlphaFoldDB" id="A0AA48GLY4"/>
<dbReference type="EMBL" id="AP027081">
    <property type="protein sequence ID" value="BDU75521.1"/>
    <property type="molecule type" value="Genomic_DNA"/>
</dbReference>
<dbReference type="GO" id="GO:0009166">
    <property type="term" value="P:nucleotide catabolic process"/>
    <property type="evidence" value="ECO:0007669"/>
    <property type="project" value="InterPro"/>
</dbReference>
<dbReference type="InterPro" id="IPR006179">
    <property type="entry name" value="5_nucleotidase/apyrase"/>
</dbReference>
<dbReference type="RefSeq" id="WP_316411002.1">
    <property type="nucleotide sequence ID" value="NZ_AP027081.1"/>
</dbReference>
<evidence type="ECO:0000256" key="1">
    <source>
        <dbReference type="ARBA" id="ARBA00006654"/>
    </source>
</evidence>
<dbReference type="Proteomes" id="UP001228113">
    <property type="component" value="Chromosome"/>
</dbReference>
<reference evidence="4" key="1">
    <citation type="journal article" date="2023" name="Int. J. Syst. Evol. Microbiol.">
        <title>Mesoterricola silvestris gen. nov., sp. nov., Mesoterricola sediminis sp. nov., Geothrix oryzae sp. nov., Geothrix edaphica sp. nov., Geothrix rubra sp. nov., and Geothrix limicola sp. nov., six novel members of Acidobacteriota isolated from soils.</title>
        <authorList>
            <person name="Itoh H."/>
            <person name="Sugisawa Y."/>
            <person name="Mise K."/>
            <person name="Xu Z."/>
            <person name="Kuniyasu M."/>
            <person name="Ushijima N."/>
            <person name="Kawano K."/>
            <person name="Kobayashi E."/>
            <person name="Shiratori Y."/>
            <person name="Masuda Y."/>
            <person name="Senoo K."/>
        </authorList>
    </citation>
    <scope>NUCLEOTIDE SEQUENCE</scope>
    <source>
        <strain evidence="4">W786</strain>
    </source>
</reference>
<dbReference type="PROSITE" id="PS51257">
    <property type="entry name" value="PROKAR_LIPOPROTEIN"/>
    <property type="match status" value="1"/>
</dbReference>
<evidence type="ECO:0000313" key="5">
    <source>
        <dbReference type="Proteomes" id="UP001228113"/>
    </source>
</evidence>
<dbReference type="GO" id="GO:0046872">
    <property type="term" value="F:metal ion binding"/>
    <property type="evidence" value="ECO:0007669"/>
    <property type="project" value="InterPro"/>
</dbReference>
<protein>
    <recommendedName>
        <fullName evidence="3">Calcineurin-like phosphoesterase domain-containing protein</fullName>
    </recommendedName>
</protein>
<dbReference type="Gene3D" id="3.90.780.10">
    <property type="entry name" value="5'-Nucleotidase, C-terminal domain"/>
    <property type="match status" value="1"/>
</dbReference>
<keyword evidence="5" id="KW-1185">Reference proteome</keyword>
<keyword evidence="2" id="KW-0732">Signal</keyword>
<dbReference type="PANTHER" id="PTHR11575">
    <property type="entry name" value="5'-NUCLEOTIDASE-RELATED"/>
    <property type="match status" value="1"/>
</dbReference>
<accession>A0AA48GLY4</accession>
<dbReference type="Pfam" id="PF00149">
    <property type="entry name" value="Metallophos"/>
    <property type="match status" value="1"/>
</dbReference>
<dbReference type="Gene3D" id="3.60.21.10">
    <property type="match status" value="1"/>
</dbReference>
<dbReference type="InterPro" id="IPR006146">
    <property type="entry name" value="5'-Nucleotdase_CS"/>
</dbReference>
<dbReference type="PANTHER" id="PTHR11575:SF24">
    <property type="entry name" value="5'-NUCLEOTIDASE"/>
    <property type="match status" value="1"/>
</dbReference>
<dbReference type="InterPro" id="IPR029052">
    <property type="entry name" value="Metallo-depent_PP-like"/>
</dbReference>
<sequence>MNRKAFPLAAGSILFALLTGCSLSSPEGPKAVGDPADGATLTLLQTTDVHHHAAGTGPMSATDIGATGGYARVAAYVNAVRAASGTTPVVLVDSGDWTMGTLYDLTDSAQPMGTFFLDTLRYDCAALGNHEFDYTPKGLASILSVSQAKFGFRTPLVASNTVLNGNADLAPYWGTAVHATYTKTLPNGLKVGFFGLMGKEAAAAAPAAAPVTFTDYSANWTFVQNIVNDLRNTQGCHVVVALSHAGTDVATGGATGEDITLAQHVTGIDIIASGHTHNPSPDASAARAVTNGAWTTQVICAGAYSANVARVDLAWHKTAKNTTLTASSNKAMTDASLAGLGVNPPRDGAQTVFVGQADATLNYGMSALFSQFFPDYSPTDISKGVYHPVGATLQDLRSNDQTAVLSPSGLGNLCADSVRNVPNGIVQKALLAAGWNGDPASPTLATAAGLLAGKGYDPNPYVLGVVPTGVIRDGLDKNAPISFANLYNVLPLGISPDTTQALPVGYPLMSVYLTYADVQKLCALQLLSQTNLTPSDYYLNLSGVAYDLDATGSYAYFKYATAAAVLNVTSAKAAAGSAKAAKALQDLALLATDSGAALTGDMATNSYAAAMVALNDPAATLSPALIAANLPVLGEVATLAAQDSAAGTIKLPTRIFALATAAIGQVKGFGATDLACTGTATALATSIRHRVAGDLYAVLMMDAAQSKFGAAVTAYAKPTGTETVSGANLAAAMAYRINLNGPVATVTELKEWMALLINLITPPASGGHFTSGTVTGEYLSTGSFTDFPTDGAAVTVRNASYPLATIGQLMGTLAALKAAA</sequence>
<name>A0AA48GLY4_9BACT</name>
<dbReference type="PROSITE" id="PS00786">
    <property type="entry name" value="5_NUCLEOTIDASE_2"/>
    <property type="match status" value="1"/>
</dbReference>
<dbReference type="KEGG" id="msea:METESE_04790"/>
<dbReference type="PRINTS" id="PR01607">
    <property type="entry name" value="APYRASEFAMLY"/>
</dbReference>
<evidence type="ECO:0000256" key="2">
    <source>
        <dbReference type="SAM" id="SignalP"/>
    </source>
</evidence>